<dbReference type="InterPro" id="IPR027417">
    <property type="entry name" value="P-loop_NTPase"/>
</dbReference>
<dbReference type="EMBL" id="JAHEAC010000106">
    <property type="protein sequence ID" value="MBX8644812.1"/>
    <property type="molecule type" value="Genomic_DNA"/>
</dbReference>
<keyword evidence="4 6" id="KW-0067">ATP-binding</keyword>
<dbReference type="SMART" id="SM00382">
    <property type="entry name" value="AAA"/>
    <property type="match status" value="1"/>
</dbReference>
<comment type="similarity">
    <text evidence="1">Belongs to the ABC transporter superfamily.</text>
</comment>
<dbReference type="EMBL" id="JAGVSJ010000001">
    <property type="protein sequence ID" value="MBX8631056.1"/>
    <property type="molecule type" value="Genomic_DNA"/>
</dbReference>
<dbReference type="InterPro" id="IPR003593">
    <property type="entry name" value="AAA+_ATPase"/>
</dbReference>
<evidence type="ECO:0000313" key="6">
    <source>
        <dbReference type="EMBL" id="MBX8631056.1"/>
    </source>
</evidence>
<evidence type="ECO:0000256" key="1">
    <source>
        <dbReference type="ARBA" id="ARBA00005417"/>
    </source>
</evidence>
<dbReference type="CDD" id="cd03230">
    <property type="entry name" value="ABC_DR_subfamily_A"/>
    <property type="match status" value="1"/>
</dbReference>
<dbReference type="GO" id="GO:0016887">
    <property type="term" value="F:ATP hydrolysis activity"/>
    <property type="evidence" value="ECO:0007669"/>
    <property type="project" value="InterPro"/>
</dbReference>
<accession>A0A8J7YNX3</accession>
<dbReference type="Proteomes" id="UP000716004">
    <property type="component" value="Unassembled WGS sequence"/>
</dbReference>
<comment type="caution">
    <text evidence="6">The sequence shown here is derived from an EMBL/GenBank/DDBJ whole genome shotgun (WGS) entry which is preliminary data.</text>
</comment>
<dbReference type="InterPro" id="IPR003439">
    <property type="entry name" value="ABC_transporter-like_ATP-bd"/>
</dbReference>
<dbReference type="AlphaFoldDB" id="A0A8J7YNX3"/>
<organism evidence="6 8">
    <name type="scientific">Candidatus Sysuiplasma superficiale</name>
    <dbReference type="NCBI Taxonomy" id="2823368"/>
    <lineage>
        <taxon>Archaea</taxon>
        <taxon>Methanobacteriati</taxon>
        <taxon>Thermoplasmatota</taxon>
        <taxon>Thermoplasmata</taxon>
        <taxon>Candidatus Sysuiplasmatales</taxon>
        <taxon>Candidatus Sysuiplasmataceae</taxon>
        <taxon>Candidatus Sysuiplasma</taxon>
    </lineage>
</organism>
<keyword evidence="2" id="KW-0813">Transport</keyword>
<reference evidence="6" key="1">
    <citation type="submission" date="2021-04" db="EMBL/GenBank/DDBJ databases">
        <title>Genomic insights into ecological role and evolution of a novel Thermoplasmata order Candidatus Sysuiplasmatales.</title>
        <authorList>
            <person name="Yuan Y."/>
        </authorList>
    </citation>
    <scope>NUCLEOTIDE SEQUENCE</scope>
    <source>
        <strain evidence="7">TUT19-bin139</strain>
        <strain evidence="6">YP2-bin.285</strain>
    </source>
</reference>
<feature type="domain" description="ABC transporter" evidence="5">
    <location>
        <begin position="8"/>
        <end position="250"/>
    </location>
</feature>
<protein>
    <submittedName>
        <fullName evidence="6">ABC transporter ATP-binding protein</fullName>
    </submittedName>
</protein>
<keyword evidence="3" id="KW-0547">Nucleotide-binding</keyword>
<dbReference type="InterPro" id="IPR050763">
    <property type="entry name" value="ABC_transporter_ATP-binding"/>
</dbReference>
<evidence type="ECO:0000313" key="8">
    <source>
        <dbReference type="Proteomes" id="UP000716004"/>
    </source>
</evidence>
<dbReference type="Proteomes" id="UP000750197">
    <property type="component" value="Unassembled WGS sequence"/>
</dbReference>
<proteinExistence type="inferred from homology"/>
<dbReference type="GO" id="GO:0005524">
    <property type="term" value="F:ATP binding"/>
    <property type="evidence" value="ECO:0007669"/>
    <property type="project" value="UniProtKB-KW"/>
</dbReference>
<dbReference type="Pfam" id="PF00005">
    <property type="entry name" value="ABC_tran"/>
    <property type="match status" value="1"/>
</dbReference>
<evidence type="ECO:0000256" key="3">
    <source>
        <dbReference type="ARBA" id="ARBA00022741"/>
    </source>
</evidence>
<evidence type="ECO:0000259" key="5">
    <source>
        <dbReference type="PROSITE" id="PS50893"/>
    </source>
</evidence>
<evidence type="ECO:0000256" key="4">
    <source>
        <dbReference type="ARBA" id="ARBA00022840"/>
    </source>
</evidence>
<gene>
    <name evidence="6" type="ORF">J9259_00820</name>
    <name evidence="7" type="ORF">KIY12_08865</name>
</gene>
<dbReference type="PROSITE" id="PS50893">
    <property type="entry name" value="ABC_TRANSPORTER_2"/>
    <property type="match status" value="1"/>
</dbReference>
<dbReference type="PANTHER" id="PTHR42711:SF5">
    <property type="entry name" value="ABC TRANSPORTER ATP-BINDING PROTEIN NATA"/>
    <property type="match status" value="1"/>
</dbReference>
<evidence type="ECO:0000256" key="2">
    <source>
        <dbReference type="ARBA" id="ARBA00022448"/>
    </source>
</evidence>
<dbReference type="SUPFAM" id="SSF52540">
    <property type="entry name" value="P-loop containing nucleoside triphosphate hydrolases"/>
    <property type="match status" value="1"/>
</dbReference>
<evidence type="ECO:0000313" key="7">
    <source>
        <dbReference type="EMBL" id="MBX8644812.1"/>
    </source>
</evidence>
<sequence>MTETDEIVEVKDLTKIFPKSIGLRRGGRGGTALSGITFKAKRGEVIALLGENGAGKTTLLKIIATLISPTSGSVKVMGYDVTKQDTLVRSHVTFTTNSERSFYYRLDGWSNLRFFCGLYGMRMDEVRENVEPYLDALSMRKAMDISYMYMSTGMRRKLAFLRTIAIDKEVMLLDEPTSNMDPSSAEEVSSIIRRMRKSGRKAVLLSTNNLEDAEKLADRVLILSGGQLVFSGKPPSKNTMKGIIEITLNDSAFVDMTKVLPGARKTIDGEGAHYIKECDDAVTELNSAIDRLRGSGVPITSARIIQQSLQELFITKTRSD</sequence>
<name>A0A8J7YNX3_9ARCH</name>
<dbReference type="PANTHER" id="PTHR42711">
    <property type="entry name" value="ABC TRANSPORTER ATP-BINDING PROTEIN"/>
    <property type="match status" value="1"/>
</dbReference>
<dbReference type="Gene3D" id="3.40.50.300">
    <property type="entry name" value="P-loop containing nucleotide triphosphate hydrolases"/>
    <property type="match status" value="1"/>
</dbReference>